<dbReference type="SMART" id="SM00342">
    <property type="entry name" value="HTH_ARAC"/>
    <property type="match status" value="1"/>
</dbReference>
<dbReference type="PROSITE" id="PS00041">
    <property type="entry name" value="HTH_ARAC_FAMILY_1"/>
    <property type="match status" value="1"/>
</dbReference>
<name>A0A1G7UQP5_9PSEU</name>
<accession>A0A1G7UQP5</accession>
<dbReference type="STRING" id="200378.SAMN05216553_108354"/>
<reference evidence="6" key="1">
    <citation type="submission" date="2016-10" db="EMBL/GenBank/DDBJ databases">
        <authorList>
            <person name="Varghese N."/>
            <person name="Submissions S."/>
        </authorList>
    </citation>
    <scope>NUCLEOTIDE SEQUENCE [LARGE SCALE GENOMIC DNA]</scope>
    <source>
        <strain evidence="6">CGMCC 4.3506</strain>
    </source>
</reference>
<dbReference type="InterPro" id="IPR009057">
    <property type="entry name" value="Homeodomain-like_sf"/>
</dbReference>
<dbReference type="AlphaFoldDB" id="A0A1G7UQP5"/>
<organism evidence="5 6">
    <name type="scientific">Lentzea fradiae</name>
    <dbReference type="NCBI Taxonomy" id="200378"/>
    <lineage>
        <taxon>Bacteria</taxon>
        <taxon>Bacillati</taxon>
        <taxon>Actinomycetota</taxon>
        <taxon>Actinomycetes</taxon>
        <taxon>Pseudonocardiales</taxon>
        <taxon>Pseudonocardiaceae</taxon>
        <taxon>Lentzea</taxon>
    </lineage>
</organism>
<dbReference type="EMBL" id="FNCC01000008">
    <property type="protein sequence ID" value="SDG49816.1"/>
    <property type="molecule type" value="Genomic_DNA"/>
</dbReference>
<evidence type="ECO:0000313" key="5">
    <source>
        <dbReference type="EMBL" id="SDG49816.1"/>
    </source>
</evidence>
<dbReference type="GO" id="GO:0043565">
    <property type="term" value="F:sequence-specific DNA binding"/>
    <property type="evidence" value="ECO:0007669"/>
    <property type="project" value="InterPro"/>
</dbReference>
<evidence type="ECO:0000256" key="1">
    <source>
        <dbReference type="ARBA" id="ARBA00023015"/>
    </source>
</evidence>
<feature type="domain" description="HTH araC/xylS-type" evidence="4">
    <location>
        <begin position="44"/>
        <end position="142"/>
    </location>
</feature>
<dbReference type="Gene3D" id="1.10.10.60">
    <property type="entry name" value="Homeodomain-like"/>
    <property type="match status" value="2"/>
</dbReference>
<dbReference type="PANTHER" id="PTHR43280">
    <property type="entry name" value="ARAC-FAMILY TRANSCRIPTIONAL REGULATOR"/>
    <property type="match status" value="1"/>
</dbReference>
<dbReference type="Proteomes" id="UP000199623">
    <property type="component" value="Unassembled WGS sequence"/>
</dbReference>
<evidence type="ECO:0000256" key="2">
    <source>
        <dbReference type="ARBA" id="ARBA00023125"/>
    </source>
</evidence>
<dbReference type="InterPro" id="IPR018060">
    <property type="entry name" value="HTH_AraC"/>
</dbReference>
<dbReference type="GO" id="GO:0003700">
    <property type="term" value="F:DNA-binding transcription factor activity"/>
    <property type="evidence" value="ECO:0007669"/>
    <property type="project" value="InterPro"/>
</dbReference>
<keyword evidence="3" id="KW-0804">Transcription</keyword>
<dbReference type="SUPFAM" id="SSF46689">
    <property type="entry name" value="Homeodomain-like"/>
    <property type="match status" value="2"/>
</dbReference>
<evidence type="ECO:0000256" key="3">
    <source>
        <dbReference type="ARBA" id="ARBA00023163"/>
    </source>
</evidence>
<sequence>MKGHSAIQWRTEANCLKCDKIGLCSTVGRCLAESTGAARITSVAKAVDYMIEHLSEPIQLSDVARAGTLSPFHFHRVFRDVTTTTPARFLTSLRMAEARRLLLVTQKTVTDVCTSIGYSSLGTFISQFGKLTGLSPRRFRCVVEQIGHIPVEELVETGPAPSAAAGPIGTVTSLHGEPCNALLGLFRMNRPQELPTVFHAVETNRLVALPPVADGDYEPIAVAVGPNSTVRDVLAAPIGVLGRIGFGYTPVTVAGGRCRHPFQVALRRQRRFDPPVEFTRPLLSLARRRVLRISHSTPAIG</sequence>
<keyword evidence="2 5" id="KW-0238">DNA-binding</keyword>
<proteinExistence type="predicted"/>
<dbReference type="OrthoDB" id="9816011at2"/>
<dbReference type="PROSITE" id="PS01124">
    <property type="entry name" value="HTH_ARAC_FAMILY_2"/>
    <property type="match status" value="1"/>
</dbReference>
<evidence type="ECO:0000313" key="6">
    <source>
        <dbReference type="Proteomes" id="UP000199623"/>
    </source>
</evidence>
<dbReference type="PANTHER" id="PTHR43280:SF28">
    <property type="entry name" value="HTH-TYPE TRANSCRIPTIONAL ACTIVATOR RHAS"/>
    <property type="match status" value="1"/>
</dbReference>
<keyword evidence="6" id="KW-1185">Reference proteome</keyword>
<gene>
    <name evidence="5" type="ORF">SAMN05216553_108354</name>
</gene>
<protein>
    <submittedName>
        <fullName evidence="5">AraC-type DNA-binding protein</fullName>
    </submittedName>
</protein>
<dbReference type="Pfam" id="PF12833">
    <property type="entry name" value="HTH_18"/>
    <property type="match status" value="1"/>
</dbReference>
<dbReference type="InterPro" id="IPR018062">
    <property type="entry name" value="HTH_AraC-typ_CS"/>
</dbReference>
<keyword evidence="1" id="KW-0805">Transcription regulation</keyword>
<evidence type="ECO:0000259" key="4">
    <source>
        <dbReference type="PROSITE" id="PS01124"/>
    </source>
</evidence>